<evidence type="ECO:0000256" key="3">
    <source>
        <dbReference type="ARBA" id="ARBA00023125"/>
    </source>
</evidence>
<dbReference type="Proteomes" id="UP001610446">
    <property type="component" value="Unassembled WGS sequence"/>
</dbReference>
<protein>
    <recommendedName>
        <fullName evidence="8">Transcription factor domain-containing protein</fullName>
    </recommendedName>
</protein>
<feature type="compositionally biased region" description="Pro residues" evidence="5">
    <location>
        <begin position="109"/>
        <end position="118"/>
    </location>
</feature>
<evidence type="ECO:0000313" key="7">
    <source>
        <dbReference type="Proteomes" id="UP001610446"/>
    </source>
</evidence>
<evidence type="ECO:0000256" key="5">
    <source>
        <dbReference type="SAM" id="MobiDB-lite"/>
    </source>
</evidence>
<keyword evidence="4" id="KW-0804">Transcription</keyword>
<keyword evidence="1" id="KW-0862">Zinc</keyword>
<reference evidence="6 7" key="1">
    <citation type="submission" date="2024-07" db="EMBL/GenBank/DDBJ databases">
        <title>Section-level genome sequencing and comparative genomics of Aspergillus sections Usti and Cavernicolus.</title>
        <authorList>
            <consortium name="Lawrence Berkeley National Laboratory"/>
            <person name="Nybo J.L."/>
            <person name="Vesth T.C."/>
            <person name="Theobald S."/>
            <person name="Frisvad J.C."/>
            <person name="Larsen T.O."/>
            <person name="Kjaerboelling I."/>
            <person name="Rothschild-Mancinelli K."/>
            <person name="Lyhne E.K."/>
            <person name="Kogle M.E."/>
            <person name="Barry K."/>
            <person name="Clum A."/>
            <person name="Na H."/>
            <person name="Ledsgaard L."/>
            <person name="Lin J."/>
            <person name="Lipzen A."/>
            <person name="Kuo A."/>
            <person name="Riley R."/>
            <person name="Mondo S."/>
            <person name="Labutti K."/>
            <person name="Haridas S."/>
            <person name="Pangalinan J."/>
            <person name="Salamov A.A."/>
            <person name="Simmons B.A."/>
            <person name="Magnuson J.K."/>
            <person name="Chen J."/>
            <person name="Drula E."/>
            <person name="Henrissat B."/>
            <person name="Wiebenga A."/>
            <person name="Lubbers R.J."/>
            <person name="Gomes A.C."/>
            <person name="Makela M.R."/>
            <person name="Stajich J."/>
            <person name="Grigoriev I.V."/>
            <person name="Mortensen U.H."/>
            <person name="De Vries R.P."/>
            <person name="Baker S.E."/>
            <person name="Andersen M.R."/>
        </authorList>
    </citation>
    <scope>NUCLEOTIDE SEQUENCE [LARGE SCALE GENOMIC DNA]</scope>
    <source>
        <strain evidence="6 7">CBS 123904</strain>
    </source>
</reference>
<evidence type="ECO:0000256" key="4">
    <source>
        <dbReference type="ARBA" id="ARBA00023163"/>
    </source>
</evidence>
<evidence type="ECO:0008006" key="8">
    <source>
        <dbReference type="Google" id="ProtNLM"/>
    </source>
</evidence>
<evidence type="ECO:0000256" key="2">
    <source>
        <dbReference type="ARBA" id="ARBA00023015"/>
    </source>
</evidence>
<feature type="region of interest" description="Disordered" evidence="5">
    <location>
        <begin position="93"/>
        <end position="125"/>
    </location>
</feature>
<dbReference type="InterPro" id="IPR051439">
    <property type="entry name" value="XlnR/Xlr1"/>
</dbReference>
<dbReference type="PANTHER" id="PTHR47663:SF1">
    <property type="entry name" value="XYLANOLYTIC TRANSCRIPTIONAL ACTIVATOR XLNR-RELATED"/>
    <property type="match status" value="1"/>
</dbReference>
<keyword evidence="3" id="KW-0238">DNA-binding</keyword>
<dbReference type="CDD" id="cd12148">
    <property type="entry name" value="fungal_TF_MHR"/>
    <property type="match status" value="1"/>
</dbReference>
<feature type="compositionally biased region" description="Polar residues" evidence="5">
    <location>
        <begin position="93"/>
        <end position="107"/>
    </location>
</feature>
<gene>
    <name evidence="6" type="ORF">BJY01DRAFT_251401</name>
</gene>
<name>A0ABR4JBZ5_9EURO</name>
<accession>A0ABR4JBZ5</accession>
<comment type="caution">
    <text evidence="6">The sequence shown here is derived from an EMBL/GenBank/DDBJ whole genome shotgun (WGS) entry which is preliminary data.</text>
</comment>
<dbReference type="EMBL" id="JBFXLU010000158">
    <property type="protein sequence ID" value="KAL2837579.1"/>
    <property type="molecule type" value="Genomic_DNA"/>
</dbReference>
<organism evidence="6 7">
    <name type="scientific">Aspergillus pseudoustus</name>
    <dbReference type="NCBI Taxonomy" id="1810923"/>
    <lineage>
        <taxon>Eukaryota</taxon>
        <taxon>Fungi</taxon>
        <taxon>Dikarya</taxon>
        <taxon>Ascomycota</taxon>
        <taxon>Pezizomycotina</taxon>
        <taxon>Eurotiomycetes</taxon>
        <taxon>Eurotiomycetidae</taxon>
        <taxon>Eurotiales</taxon>
        <taxon>Aspergillaceae</taxon>
        <taxon>Aspergillus</taxon>
        <taxon>Aspergillus subgen. Nidulantes</taxon>
    </lineage>
</organism>
<dbReference type="PANTHER" id="PTHR47663">
    <property type="entry name" value="XYLANOLYTIC TRANSCRIPTIONAL ACTIVATOR XLNR-RELATED"/>
    <property type="match status" value="1"/>
</dbReference>
<evidence type="ECO:0000256" key="1">
    <source>
        <dbReference type="ARBA" id="ARBA00022833"/>
    </source>
</evidence>
<keyword evidence="2" id="KW-0805">Transcription regulation</keyword>
<sequence length="652" mass="72093">MPCIEDHCQHRTDMTGAIAHYKSTVPESLYTALPDDKAYPDGAAKDTTTDKASVWVQRDNTNPAFPRSPRNFLPSPESSLSVPAWLGHIPSNLSHRPSPSNSSTVFSTPLPPPAPPTSHPGEEGNPYPCLEPLLPHLKGIITGRDAARMLEIYFSVWKSSTAPSAYAPAHVLHSGAVLHPVYPRPTSLILLLVILLSVSQTADLRVFDPPGARQRVTLDLYYLVLNLMEPMNLDDYLGSTASHGLAQEGLESTDLILALVIMTLVVSRGHSKPDGMQWWAKATRLIRSSGLNMEDKHLVVDSPPSSPSLGHGDMINRARVVAKEERRRLFWLVYYLDRHIALSFNSSLHFPGGTFHVAVPLPEALWQTLEHVDLSTVSFPAPCLGPPRSITGFGFFECFLPLASLLGHIIELHRFRINPLLGKCLASSAFDKIEALLLQRQQEVAALQQALDATAQDPLAAIWPGATTKDAPEQAKIALAYTSCLLEVLYLPLHGKWDPLPMMDDDKYGRAAAAPGSSLQTCVSHAISSAAWIRRILDLDPELTYMPYIFSIYLVHTSFMILGLMSRMLETGSGPAVEESCEVLIRAHEVSIMTLDCSIQKNVRKALRSMLHRRRYPEQDTFSYGKHRARWREMLSAYRWTPAANGMAGDSM</sequence>
<proteinExistence type="predicted"/>
<keyword evidence="7" id="KW-1185">Reference proteome</keyword>
<evidence type="ECO:0000313" key="6">
    <source>
        <dbReference type="EMBL" id="KAL2837579.1"/>
    </source>
</evidence>